<organism evidence="2 3">
    <name type="scientific">Pseudohongiella nitratireducens</name>
    <dbReference type="NCBI Taxonomy" id="1768907"/>
    <lineage>
        <taxon>Bacteria</taxon>
        <taxon>Pseudomonadati</taxon>
        <taxon>Pseudomonadota</taxon>
        <taxon>Gammaproteobacteria</taxon>
        <taxon>Pseudomonadales</taxon>
        <taxon>Pseudohongiellaceae</taxon>
        <taxon>Pseudohongiella</taxon>
    </lineage>
</organism>
<protein>
    <submittedName>
        <fullName evidence="2">Uncharacterized protein</fullName>
    </submittedName>
</protein>
<evidence type="ECO:0000313" key="3">
    <source>
        <dbReference type="Proteomes" id="UP000627715"/>
    </source>
</evidence>
<name>A0A917GL60_9GAMM</name>
<feature type="transmembrane region" description="Helical" evidence="1">
    <location>
        <begin position="73"/>
        <end position="94"/>
    </location>
</feature>
<sequence length="97" mass="11156">MELEYKVIQATTPYFGKLENLQQVLEEEEESGWELVEKLDNYKIRVQRHISHRSDDRNRSRDPYRTQVGPSNAITYTAAAIGTIAVVLLVFKLVGAF</sequence>
<keyword evidence="1" id="KW-0812">Transmembrane</keyword>
<evidence type="ECO:0000256" key="1">
    <source>
        <dbReference type="SAM" id="Phobius"/>
    </source>
</evidence>
<evidence type="ECO:0000313" key="2">
    <source>
        <dbReference type="EMBL" id="GGG49897.1"/>
    </source>
</evidence>
<comment type="caution">
    <text evidence="2">The sequence shown here is derived from an EMBL/GenBank/DDBJ whole genome shotgun (WGS) entry which is preliminary data.</text>
</comment>
<dbReference type="EMBL" id="BMIY01000002">
    <property type="protein sequence ID" value="GGG49897.1"/>
    <property type="molecule type" value="Genomic_DNA"/>
</dbReference>
<gene>
    <name evidence="2" type="ORF">GCM10011403_03770</name>
</gene>
<dbReference type="AlphaFoldDB" id="A0A917GL60"/>
<keyword evidence="1" id="KW-0472">Membrane</keyword>
<dbReference type="Proteomes" id="UP000627715">
    <property type="component" value="Unassembled WGS sequence"/>
</dbReference>
<dbReference type="RefSeq" id="WP_068812037.1">
    <property type="nucleotide sequence ID" value="NZ_BMIY01000002.1"/>
</dbReference>
<reference evidence="2" key="2">
    <citation type="submission" date="2020-09" db="EMBL/GenBank/DDBJ databases">
        <authorList>
            <person name="Sun Q."/>
            <person name="Zhou Y."/>
        </authorList>
    </citation>
    <scope>NUCLEOTIDE SEQUENCE</scope>
    <source>
        <strain evidence="2">CGMCC 1.15425</strain>
    </source>
</reference>
<reference evidence="2" key="1">
    <citation type="journal article" date="2014" name="Int. J. Syst. Evol. Microbiol.">
        <title>Complete genome sequence of Corynebacterium casei LMG S-19264T (=DSM 44701T), isolated from a smear-ripened cheese.</title>
        <authorList>
            <consortium name="US DOE Joint Genome Institute (JGI-PGF)"/>
            <person name="Walter F."/>
            <person name="Albersmeier A."/>
            <person name="Kalinowski J."/>
            <person name="Ruckert C."/>
        </authorList>
    </citation>
    <scope>NUCLEOTIDE SEQUENCE</scope>
    <source>
        <strain evidence="2">CGMCC 1.15425</strain>
    </source>
</reference>
<accession>A0A917GL60</accession>
<keyword evidence="3" id="KW-1185">Reference proteome</keyword>
<keyword evidence="1" id="KW-1133">Transmembrane helix</keyword>
<proteinExistence type="predicted"/>